<dbReference type="EMBL" id="BAAAPE010000008">
    <property type="protein sequence ID" value="GAA2078726.1"/>
    <property type="molecule type" value="Genomic_DNA"/>
</dbReference>
<feature type="transmembrane region" description="Helical" evidence="5">
    <location>
        <begin position="89"/>
        <end position="108"/>
    </location>
</feature>
<evidence type="ECO:0000313" key="8">
    <source>
        <dbReference type="Proteomes" id="UP001500016"/>
    </source>
</evidence>
<dbReference type="Gene3D" id="1.20.1250.20">
    <property type="entry name" value="MFS general substrate transporter like domains"/>
    <property type="match status" value="1"/>
</dbReference>
<gene>
    <name evidence="7" type="ORF">GCM10009801_35830</name>
</gene>
<dbReference type="InterPro" id="IPR011701">
    <property type="entry name" value="MFS"/>
</dbReference>
<evidence type="ECO:0000259" key="6">
    <source>
        <dbReference type="PROSITE" id="PS50850"/>
    </source>
</evidence>
<feature type="transmembrane region" description="Helical" evidence="5">
    <location>
        <begin position="293"/>
        <end position="312"/>
    </location>
</feature>
<sequence length="409" mass="40897">MTTRTETPAQSTGDGGAGGPGRGMLFLLAVTCGVAVGNVYFPQAVSPLIADGLGIPPGRATLAVTAAQFGYTAGILLLVPLGDRFAYRPLLVTLLALTGTGLLAAGAAPGLPPLVAAGALVGTTTVIAPLVGPMVAGMVPRERHGTVSGTLASGTIGGILLSRTLGATLGEWLGWRAPYVLMGVVTLLLAAVPARALPRGGRPPGAENVRVASLLAQPLRLLRTEPALRRSCFCQALVFGGFSAVWTSVALLLTGPAYGRGATAVGALAFVNAGTMLCTPLAGRLTDRRGSDVVGLACAAAVAAGAGVLALGGAGGTWGLAALVLGTLLLDVGMQSGTIANTVRLYGLRPEIRSRLTTAFMTCSYLGGTVGSWLGARTYAAVGWWGVCALVALAALAAAVRQVTGRAPV</sequence>
<proteinExistence type="predicted"/>
<keyword evidence="2 5" id="KW-0812">Transmembrane</keyword>
<reference evidence="7 8" key="1">
    <citation type="journal article" date="2019" name="Int. J. Syst. Evol. Microbiol.">
        <title>The Global Catalogue of Microorganisms (GCM) 10K type strain sequencing project: providing services to taxonomists for standard genome sequencing and annotation.</title>
        <authorList>
            <consortium name="The Broad Institute Genomics Platform"/>
            <consortium name="The Broad Institute Genome Sequencing Center for Infectious Disease"/>
            <person name="Wu L."/>
            <person name="Ma J."/>
        </authorList>
    </citation>
    <scope>NUCLEOTIDE SEQUENCE [LARGE SCALE GENOMIC DNA]</scope>
    <source>
        <strain evidence="7 8">JCM 15478</strain>
    </source>
</reference>
<feature type="transmembrane region" description="Helical" evidence="5">
    <location>
        <begin position="177"/>
        <end position="197"/>
    </location>
</feature>
<keyword evidence="3 5" id="KW-1133">Transmembrane helix</keyword>
<dbReference type="Proteomes" id="UP001500016">
    <property type="component" value="Unassembled WGS sequence"/>
</dbReference>
<feature type="transmembrane region" description="Helical" evidence="5">
    <location>
        <begin position="356"/>
        <end position="376"/>
    </location>
</feature>
<feature type="transmembrane region" description="Helical" evidence="5">
    <location>
        <begin position="382"/>
        <end position="400"/>
    </location>
</feature>
<evidence type="ECO:0000256" key="2">
    <source>
        <dbReference type="ARBA" id="ARBA00022692"/>
    </source>
</evidence>
<comment type="subcellular location">
    <subcellularLocation>
        <location evidence="1">Cell membrane</location>
        <topology evidence="1">Multi-pass membrane protein</topology>
    </subcellularLocation>
</comment>
<comment type="caution">
    <text evidence="7">The sequence shown here is derived from an EMBL/GenBank/DDBJ whole genome shotgun (WGS) entry which is preliminary data.</text>
</comment>
<dbReference type="InterPro" id="IPR020846">
    <property type="entry name" value="MFS_dom"/>
</dbReference>
<feature type="transmembrane region" description="Helical" evidence="5">
    <location>
        <begin position="261"/>
        <end position="281"/>
    </location>
</feature>
<dbReference type="InterPro" id="IPR036259">
    <property type="entry name" value="MFS_trans_sf"/>
</dbReference>
<evidence type="ECO:0000256" key="5">
    <source>
        <dbReference type="SAM" id="Phobius"/>
    </source>
</evidence>
<dbReference type="SUPFAM" id="SSF103473">
    <property type="entry name" value="MFS general substrate transporter"/>
    <property type="match status" value="1"/>
</dbReference>
<name>A0ABN2W067_9ACTN</name>
<protein>
    <submittedName>
        <fullName evidence="7">MFS transporter</fullName>
    </submittedName>
</protein>
<dbReference type="CDD" id="cd17324">
    <property type="entry name" value="MFS_NepI_like"/>
    <property type="match status" value="1"/>
</dbReference>
<dbReference type="PANTHER" id="PTHR42910">
    <property type="entry name" value="TRANSPORTER SCO4007-RELATED"/>
    <property type="match status" value="1"/>
</dbReference>
<dbReference type="PROSITE" id="PS50850">
    <property type="entry name" value="MFS"/>
    <property type="match status" value="1"/>
</dbReference>
<feature type="transmembrane region" description="Helical" evidence="5">
    <location>
        <begin position="24"/>
        <end position="41"/>
    </location>
</feature>
<evidence type="ECO:0000256" key="4">
    <source>
        <dbReference type="ARBA" id="ARBA00023136"/>
    </source>
</evidence>
<feature type="transmembrane region" description="Helical" evidence="5">
    <location>
        <begin position="147"/>
        <end position="165"/>
    </location>
</feature>
<dbReference type="RefSeq" id="WP_344529195.1">
    <property type="nucleotide sequence ID" value="NZ_BAAAPE010000008.1"/>
</dbReference>
<feature type="transmembrane region" description="Helical" evidence="5">
    <location>
        <begin position="61"/>
        <end position="82"/>
    </location>
</feature>
<evidence type="ECO:0000256" key="1">
    <source>
        <dbReference type="ARBA" id="ARBA00004651"/>
    </source>
</evidence>
<evidence type="ECO:0000313" key="7">
    <source>
        <dbReference type="EMBL" id="GAA2078726.1"/>
    </source>
</evidence>
<dbReference type="PANTHER" id="PTHR42910:SF1">
    <property type="entry name" value="MAJOR FACILITATOR SUPERFAMILY (MFS) PROFILE DOMAIN-CONTAINING PROTEIN"/>
    <property type="match status" value="1"/>
</dbReference>
<accession>A0ABN2W067</accession>
<organism evidence="7 8">
    <name type="scientific">Streptomyces albiaxialis</name>
    <dbReference type="NCBI Taxonomy" id="329523"/>
    <lineage>
        <taxon>Bacteria</taxon>
        <taxon>Bacillati</taxon>
        <taxon>Actinomycetota</taxon>
        <taxon>Actinomycetes</taxon>
        <taxon>Kitasatosporales</taxon>
        <taxon>Streptomycetaceae</taxon>
        <taxon>Streptomyces</taxon>
    </lineage>
</organism>
<feature type="domain" description="Major facilitator superfamily (MFS) profile" evidence="6">
    <location>
        <begin position="21"/>
        <end position="404"/>
    </location>
</feature>
<dbReference type="Pfam" id="PF07690">
    <property type="entry name" value="MFS_1"/>
    <property type="match status" value="1"/>
</dbReference>
<keyword evidence="8" id="KW-1185">Reference proteome</keyword>
<feature type="transmembrane region" description="Helical" evidence="5">
    <location>
        <begin position="232"/>
        <end position="255"/>
    </location>
</feature>
<feature type="transmembrane region" description="Helical" evidence="5">
    <location>
        <begin position="318"/>
        <end position="335"/>
    </location>
</feature>
<feature type="transmembrane region" description="Helical" evidence="5">
    <location>
        <begin position="114"/>
        <end position="135"/>
    </location>
</feature>
<keyword evidence="4 5" id="KW-0472">Membrane</keyword>
<evidence type="ECO:0000256" key="3">
    <source>
        <dbReference type="ARBA" id="ARBA00022989"/>
    </source>
</evidence>